<proteinExistence type="predicted"/>
<keyword evidence="2" id="KW-1185">Reference proteome</keyword>
<accession>A0ABZ0HNH3</accession>
<organism evidence="1 2">
    <name type="scientific">Methylocapsa polymorpha</name>
    <dbReference type="NCBI Taxonomy" id="3080828"/>
    <lineage>
        <taxon>Bacteria</taxon>
        <taxon>Pseudomonadati</taxon>
        <taxon>Pseudomonadota</taxon>
        <taxon>Alphaproteobacteria</taxon>
        <taxon>Hyphomicrobiales</taxon>
        <taxon>Beijerinckiaceae</taxon>
        <taxon>Methylocapsa</taxon>
    </lineage>
</organism>
<sequence>MTDDVTIKFIADVSDLQKGMQQATSAVETTTGSLRNGAAQISTSFSSLSEAYAGNAAQKVAIEQTAGDAVLASARRVQQEQYAAALEGATQQSALIKEQAQLESTVNDEVGANYRRSFEQIGSSISSAVMSMIRGHETLGREAQKAALSIVQSFVQARVKMAADWAAGLATQIAQTTTSEAAKTEAVAAGTTARTSLAATASAASAAETLGAVFKSISASAAETFAGIFGFLSPVMGPAAAGPAAAGEAAVMGAASGLASFAVGAWSLPSDMIAQVHQGEMIVPAGPAAAFRSMIEGNSGVAGAVHVHHATNFNVQAIDAAGVKQFFKDHGKTVLRSINESVRTGSHLGLSKLGSA</sequence>
<reference evidence="1 2" key="1">
    <citation type="submission" date="2023-10" db="EMBL/GenBank/DDBJ databases">
        <title>Novel methanotroph of the genus Methylocapsa from a subarctic wetland.</title>
        <authorList>
            <person name="Belova S.E."/>
            <person name="Oshkin I.Y."/>
            <person name="Miroshnikov K."/>
            <person name="Dedysh S.N."/>
        </authorList>
    </citation>
    <scope>NUCLEOTIDE SEQUENCE [LARGE SCALE GENOMIC DNA]</scope>
    <source>
        <strain evidence="1 2">RX1</strain>
    </source>
</reference>
<dbReference type="EMBL" id="CP136862">
    <property type="protein sequence ID" value="WOJ88058.1"/>
    <property type="molecule type" value="Genomic_DNA"/>
</dbReference>
<name>A0ABZ0HNH3_9HYPH</name>
<dbReference type="Proteomes" id="UP001626536">
    <property type="component" value="Chromosome"/>
</dbReference>
<protein>
    <submittedName>
        <fullName evidence="1">Uncharacterized protein</fullName>
    </submittedName>
</protein>
<evidence type="ECO:0000313" key="2">
    <source>
        <dbReference type="Proteomes" id="UP001626536"/>
    </source>
</evidence>
<dbReference type="RefSeq" id="WP_407337496.1">
    <property type="nucleotide sequence ID" value="NZ_CP136862.1"/>
</dbReference>
<evidence type="ECO:0000313" key="1">
    <source>
        <dbReference type="EMBL" id="WOJ88058.1"/>
    </source>
</evidence>
<gene>
    <name evidence="1" type="ORF">RZS28_09325</name>
</gene>